<gene>
    <name evidence="4" type="ORF">SAMN05216602_3005</name>
</gene>
<accession>A0A1I3LS68</accession>
<proteinExistence type="predicted"/>
<dbReference type="RefSeq" id="WP_074885536.1">
    <property type="nucleotide sequence ID" value="NZ_FORC01000003.1"/>
</dbReference>
<dbReference type="InterPro" id="IPR032623">
    <property type="entry name" value="FecR_N"/>
</dbReference>
<protein>
    <submittedName>
        <fullName evidence="4">FecR family protein</fullName>
    </submittedName>
</protein>
<dbReference type="PIRSF" id="PIRSF018266">
    <property type="entry name" value="FecR"/>
    <property type="match status" value="1"/>
</dbReference>
<evidence type="ECO:0000259" key="2">
    <source>
        <dbReference type="Pfam" id="PF04773"/>
    </source>
</evidence>
<evidence type="ECO:0000313" key="5">
    <source>
        <dbReference type="Proteomes" id="UP000183018"/>
    </source>
</evidence>
<dbReference type="GO" id="GO:0016989">
    <property type="term" value="F:sigma factor antagonist activity"/>
    <property type="evidence" value="ECO:0007669"/>
    <property type="project" value="TreeGrafter"/>
</dbReference>
<dbReference type="InterPro" id="IPR006860">
    <property type="entry name" value="FecR"/>
</dbReference>
<dbReference type="PANTHER" id="PTHR30273:SF2">
    <property type="entry name" value="PROTEIN FECR"/>
    <property type="match status" value="1"/>
</dbReference>
<dbReference type="Pfam" id="PF04773">
    <property type="entry name" value="FecR"/>
    <property type="match status" value="1"/>
</dbReference>
<keyword evidence="1" id="KW-0472">Membrane</keyword>
<dbReference type="Pfam" id="PF16220">
    <property type="entry name" value="DUF4880"/>
    <property type="match status" value="1"/>
</dbReference>
<feature type="transmembrane region" description="Helical" evidence="1">
    <location>
        <begin position="93"/>
        <end position="110"/>
    </location>
</feature>
<evidence type="ECO:0000259" key="3">
    <source>
        <dbReference type="Pfam" id="PF16220"/>
    </source>
</evidence>
<dbReference type="PANTHER" id="PTHR30273">
    <property type="entry name" value="PERIPLASMIC SIGNAL SENSOR AND SIGMA FACTOR ACTIVATOR FECR-RELATED"/>
    <property type="match status" value="1"/>
</dbReference>
<dbReference type="Proteomes" id="UP000183018">
    <property type="component" value="Unassembled WGS sequence"/>
</dbReference>
<reference evidence="5" key="1">
    <citation type="submission" date="2016-10" db="EMBL/GenBank/DDBJ databases">
        <authorList>
            <person name="Varghese N."/>
            <person name="Submissions S."/>
        </authorList>
    </citation>
    <scope>NUCLEOTIDE SEQUENCE [LARGE SCALE GENOMIC DNA]</scope>
    <source>
        <strain evidence="5">LMG 22563</strain>
    </source>
</reference>
<dbReference type="AlphaFoldDB" id="A0A1I3LS68"/>
<dbReference type="Gene3D" id="2.60.120.1440">
    <property type="match status" value="1"/>
</dbReference>
<keyword evidence="1" id="KW-1133">Transmembrane helix</keyword>
<dbReference type="STRING" id="289370.SAMN05216602_3005"/>
<evidence type="ECO:0000256" key="1">
    <source>
        <dbReference type="SAM" id="Phobius"/>
    </source>
</evidence>
<dbReference type="InterPro" id="IPR012373">
    <property type="entry name" value="Ferrdict_sens_TM"/>
</dbReference>
<keyword evidence="1" id="KW-0812">Transmembrane</keyword>
<dbReference type="EMBL" id="FORC01000003">
    <property type="protein sequence ID" value="SFI87547.1"/>
    <property type="molecule type" value="Genomic_DNA"/>
</dbReference>
<keyword evidence="5" id="KW-1185">Reference proteome</keyword>
<organism evidence="4 5">
    <name type="scientific">Phytopseudomonas argentinensis</name>
    <dbReference type="NCBI Taxonomy" id="289370"/>
    <lineage>
        <taxon>Bacteria</taxon>
        <taxon>Pseudomonadati</taxon>
        <taxon>Pseudomonadota</taxon>
        <taxon>Gammaproteobacteria</taxon>
        <taxon>Pseudomonadales</taxon>
        <taxon>Pseudomonadaceae</taxon>
        <taxon>Phytopseudomonas</taxon>
    </lineage>
</organism>
<feature type="domain" description="FecR N-terminal" evidence="3">
    <location>
        <begin position="9"/>
        <end position="49"/>
    </location>
</feature>
<dbReference type="OrthoDB" id="9771237at2"/>
<name>A0A1I3LS68_9GAMM</name>
<sequence>MTGNLTHTALDWLLRIQQRPEDAALRTELAAWLAIDTRHVEAYRQAERVWQLTGLNEAAATPPPAETPRIPAAPIAAAAVPAIRPQRLRRRRWPALLAGSLAACFILWVAPDAYLGYQSDYRTDLGEQRSIELDDGSRVQLDSQSAISVEFDSSRREVRLLSGQAFFEVTPDQSRPFRVDANNLQITVTGTAFNVAVRASQLTVAVQHGSVRVAEGNHTLAEALHAGDRLQWRSSDQVTRDKLPLSQIAVWQQGRLVVRDARIADVLDELRPYLPGKLALRDDRLGAKRITGVYDLRDPDAALRAILQPYQGQVSTWTPWLRVVERQP</sequence>
<feature type="domain" description="FecR protein" evidence="2">
    <location>
        <begin position="120"/>
        <end position="212"/>
    </location>
</feature>
<evidence type="ECO:0000313" key="4">
    <source>
        <dbReference type="EMBL" id="SFI87547.1"/>
    </source>
</evidence>